<accession>A0A8H7U2F5</accession>
<feature type="DNA-binding region" description="HMG box" evidence="3">
    <location>
        <begin position="95"/>
        <end position="164"/>
    </location>
</feature>
<feature type="region of interest" description="Disordered" evidence="4">
    <location>
        <begin position="1"/>
        <end position="92"/>
    </location>
</feature>
<evidence type="ECO:0000256" key="1">
    <source>
        <dbReference type="ARBA" id="ARBA00023125"/>
    </source>
</evidence>
<protein>
    <recommendedName>
        <fullName evidence="5">HMG box domain-containing protein</fullName>
    </recommendedName>
</protein>
<evidence type="ECO:0000256" key="3">
    <source>
        <dbReference type="PROSITE-ProRule" id="PRU00267"/>
    </source>
</evidence>
<keyword evidence="2 3" id="KW-0539">Nucleus</keyword>
<dbReference type="EMBL" id="JADOXO010000093">
    <property type="protein sequence ID" value="KAF9814145.1"/>
    <property type="molecule type" value="Genomic_DNA"/>
</dbReference>
<feature type="compositionally biased region" description="Low complexity" evidence="4">
    <location>
        <begin position="49"/>
        <end position="65"/>
    </location>
</feature>
<feature type="region of interest" description="Disordered" evidence="4">
    <location>
        <begin position="426"/>
        <end position="449"/>
    </location>
</feature>
<dbReference type="PROSITE" id="PS50118">
    <property type="entry name" value="HMG_BOX_2"/>
    <property type="match status" value="1"/>
</dbReference>
<dbReference type="SUPFAM" id="SSF47095">
    <property type="entry name" value="HMG-box"/>
    <property type="match status" value="1"/>
</dbReference>
<dbReference type="GO" id="GO:0000978">
    <property type="term" value="F:RNA polymerase II cis-regulatory region sequence-specific DNA binding"/>
    <property type="evidence" value="ECO:0007669"/>
    <property type="project" value="TreeGrafter"/>
</dbReference>
<dbReference type="InterPro" id="IPR036910">
    <property type="entry name" value="HMG_box_dom_sf"/>
</dbReference>
<dbReference type="Proteomes" id="UP000639403">
    <property type="component" value="Unassembled WGS sequence"/>
</dbReference>
<feature type="domain" description="HMG box" evidence="5">
    <location>
        <begin position="95"/>
        <end position="164"/>
    </location>
</feature>
<name>A0A8H7U2F5_9APHY</name>
<evidence type="ECO:0000256" key="4">
    <source>
        <dbReference type="SAM" id="MobiDB-lite"/>
    </source>
</evidence>
<dbReference type="Pfam" id="PF00505">
    <property type="entry name" value="HMG_box"/>
    <property type="match status" value="1"/>
</dbReference>
<dbReference type="PANTHER" id="PTHR45789">
    <property type="entry name" value="FI18025P1"/>
    <property type="match status" value="1"/>
</dbReference>
<dbReference type="PANTHER" id="PTHR45789:SF2">
    <property type="entry name" value="FI18025P1"/>
    <property type="match status" value="1"/>
</dbReference>
<dbReference type="InterPro" id="IPR009071">
    <property type="entry name" value="HMG_box_dom"/>
</dbReference>
<dbReference type="InterPro" id="IPR051356">
    <property type="entry name" value="SOX/SOX-like_TF"/>
</dbReference>
<evidence type="ECO:0000259" key="5">
    <source>
        <dbReference type="PROSITE" id="PS50118"/>
    </source>
</evidence>
<gene>
    <name evidence="6" type="ORF">IEO21_05283</name>
</gene>
<dbReference type="SMART" id="SM00398">
    <property type="entry name" value="HMG"/>
    <property type="match status" value="1"/>
</dbReference>
<feature type="compositionally biased region" description="Polar residues" evidence="4">
    <location>
        <begin position="438"/>
        <end position="449"/>
    </location>
</feature>
<proteinExistence type="predicted"/>
<dbReference type="GO" id="GO:0005634">
    <property type="term" value="C:nucleus"/>
    <property type="evidence" value="ECO:0007669"/>
    <property type="project" value="UniProtKB-UniRule"/>
</dbReference>
<reference evidence="6" key="1">
    <citation type="submission" date="2020-11" db="EMBL/GenBank/DDBJ databases">
        <authorList>
            <person name="Koelle M."/>
            <person name="Horta M.A.C."/>
            <person name="Nowrousian M."/>
            <person name="Ohm R.A."/>
            <person name="Benz P."/>
            <person name="Pilgard A."/>
        </authorList>
    </citation>
    <scope>NUCLEOTIDE SEQUENCE</scope>
    <source>
        <strain evidence="6">FPRL280</strain>
    </source>
</reference>
<keyword evidence="1 3" id="KW-0238">DNA-binding</keyword>
<dbReference type="Gene3D" id="1.10.30.10">
    <property type="entry name" value="High mobility group box domain"/>
    <property type="match status" value="1"/>
</dbReference>
<reference evidence="6" key="2">
    <citation type="journal article" name="Front. Microbiol.">
        <title>Degradative Capacity of Two Strains of Rhodonia placenta: From Phenotype to Genotype.</title>
        <authorList>
            <person name="Kolle M."/>
            <person name="Horta M.A.C."/>
            <person name="Nowrousian M."/>
            <person name="Ohm R.A."/>
            <person name="Benz J.P."/>
            <person name="Pilgard A."/>
        </authorList>
    </citation>
    <scope>NUCLEOTIDE SEQUENCE</scope>
    <source>
        <strain evidence="6">FPRL280</strain>
    </source>
</reference>
<evidence type="ECO:0000313" key="7">
    <source>
        <dbReference type="Proteomes" id="UP000639403"/>
    </source>
</evidence>
<feature type="region of interest" description="Disordered" evidence="4">
    <location>
        <begin position="163"/>
        <end position="192"/>
    </location>
</feature>
<dbReference type="AlphaFoldDB" id="A0A8H7U2F5"/>
<evidence type="ECO:0000256" key="2">
    <source>
        <dbReference type="ARBA" id="ARBA00023242"/>
    </source>
</evidence>
<sequence>MAPARNSRARQSSLDQGAYPGLPSRWGTSQAGSARPVVFAPNVTPTTYAEADSPSAEDAPSSSDPFDLPPEGEEEFAPKPRRRVPANKRPSLGYIPRPANAFMLFRSDFVRRKHLPGSIETNHGTLSKILGTYWKNLPPTQRDFWEKQAKKVKAAHEQKYPGYKYQPKHDKEKRQAKAAVKNSKKESPEDEERVEQVAQFLLAGKTGDDLAQAIRKLDLDIARRKTRSPEVAAPAPVASSSHFIDPFALPLYAQRRSSSVPLHAMGAMFFHQQQYQPQPIALPLAPPMSPWAQVPPDTRSPSPVGTIARSQRSYLGQRRVSSAQPVPSRPWYPREPSYATVDQTSMFSYYEPLPEADMSLFEPAFVNGDGAFSFQQCAPQETYNYAPCEQPPHLSLDIGPLADISPLTGARKYFSAQSSAPSPASAFGYDNALPPTSGPSSAFTGSPSGSDYALPAGHIQGVYAPQPVHLQLPEWAQEGVLVEQACDAPAPDQQFYVVQDPAYRSPPRHFTEQQLLGPADSYVSPEQRYVSPEQQYIAPEQPFVQDGGALNLHLDAYGAADVVDSYVQYEQQGIFAEAYAGDAAYSYPAEAAF</sequence>
<comment type="caution">
    <text evidence="6">The sequence shown here is derived from an EMBL/GenBank/DDBJ whole genome shotgun (WGS) entry which is preliminary data.</text>
</comment>
<dbReference type="GO" id="GO:0000981">
    <property type="term" value="F:DNA-binding transcription factor activity, RNA polymerase II-specific"/>
    <property type="evidence" value="ECO:0007669"/>
    <property type="project" value="TreeGrafter"/>
</dbReference>
<evidence type="ECO:0000313" key="6">
    <source>
        <dbReference type="EMBL" id="KAF9814145.1"/>
    </source>
</evidence>
<dbReference type="CDD" id="cd01389">
    <property type="entry name" value="HMG-box_ROX1-like"/>
    <property type="match status" value="1"/>
</dbReference>
<organism evidence="6 7">
    <name type="scientific">Rhodonia placenta</name>
    <dbReference type="NCBI Taxonomy" id="104341"/>
    <lineage>
        <taxon>Eukaryota</taxon>
        <taxon>Fungi</taxon>
        <taxon>Dikarya</taxon>
        <taxon>Basidiomycota</taxon>
        <taxon>Agaricomycotina</taxon>
        <taxon>Agaricomycetes</taxon>
        <taxon>Polyporales</taxon>
        <taxon>Adustoporiaceae</taxon>
        <taxon>Rhodonia</taxon>
    </lineage>
</organism>